<dbReference type="Gene3D" id="3.10.450.50">
    <property type="match status" value="1"/>
</dbReference>
<dbReference type="InterPro" id="IPR037401">
    <property type="entry name" value="SnoaL-like"/>
</dbReference>
<evidence type="ECO:0000313" key="2">
    <source>
        <dbReference type="EMBL" id="MDP9793120.1"/>
    </source>
</evidence>
<comment type="caution">
    <text evidence="2">The sequence shown here is derived from an EMBL/GenBank/DDBJ whole genome shotgun (WGS) entry which is preliminary data.</text>
</comment>
<dbReference type="EMBL" id="JAUSRA010000001">
    <property type="protein sequence ID" value="MDP9793120.1"/>
    <property type="molecule type" value="Genomic_DNA"/>
</dbReference>
<dbReference type="RefSeq" id="WP_306828069.1">
    <property type="nucleotide sequence ID" value="NZ_JAUSRA010000001.1"/>
</dbReference>
<organism evidence="2 3">
    <name type="scientific">Catenuloplanes nepalensis</name>
    <dbReference type="NCBI Taxonomy" id="587533"/>
    <lineage>
        <taxon>Bacteria</taxon>
        <taxon>Bacillati</taxon>
        <taxon>Actinomycetota</taxon>
        <taxon>Actinomycetes</taxon>
        <taxon>Micromonosporales</taxon>
        <taxon>Micromonosporaceae</taxon>
        <taxon>Catenuloplanes</taxon>
    </lineage>
</organism>
<sequence length="282" mass="30390">MPTTSAAAARAEAEARYDAFLAVCPSHQMLERISGEWVTLILSALGSGPDCTGEPQPMRYSRQAPVWALTGSDLAHERLSGVDQIWREERVPRRLSRSDPQATAPDGILLTRFVIGQPLTSGYGGGMTETTENRSPAQHAVADHLRLLTAGRLDAWAELYTADATFTFPFAPAGMASELHGREALGRHMRNFVATFDVQAVNLRYIATASPQIAVAFWTLDGTATPTGKRFRQDCFGVVQTDADGLITRYDDYWNPLAAIDALTADDPEATGTAGVAGSFGS</sequence>
<evidence type="ECO:0000313" key="3">
    <source>
        <dbReference type="Proteomes" id="UP001240984"/>
    </source>
</evidence>
<dbReference type="Proteomes" id="UP001240984">
    <property type="component" value="Unassembled WGS sequence"/>
</dbReference>
<feature type="domain" description="SnoaL-like" evidence="1">
    <location>
        <begin position="141"/>
        <end position="250"/>
    </location>
</feature>
<keyword evidence="3" id="KW-1185">Reference proteome</keyword>
<dbReference type="InterPro" id="IPR032710">
    <property type="entry name" value="NTF2-like_dom_sf"/>
</dbReference>
<accession>A0ABT9MNZ2</accession>
<dbReference type="SUPFAM" id="SSF54427">
    <property type="entry name" value="NTF2-like"/>
    <property type="match status" value="1"/>
</dbReference>
<name>A0ABT9MNZ2_9ACTN</name>
<reference evidence="2 3" key="1">
    <citation type="submission" date="2023-07" db="EMBL/GenBank/DDBJ databases">
        <title>Sequencing the genomes of 1000 actinobacteria strains.</title>
        <authorList>
            <person name="Klenk H.-P."/>
        </authorList>
    </citation>
    <scope>NUCLEOTIDE SEQUENCE [LARGE SCALE GENOMIC DNA]</scope>
    <source>
        <strain evidence="2 3">DSM 44710</strain>
    </source>
</reference>
<proteinExistence type="predicted"/>
<dbReference type="Pfam" id="PF12680">
    <property type="entry name" value="SnoaL_2"/>
    <property type="match status" value="1"/>
</dbReference>
<gene>
    <name evidence="2" type="ORF">J2S43_001632</name>
</gene>
<protein>
    <submittedName>
        <fullName evidence="2">Ketosteroid isomerase-like protein</fullName>
    </submittedName>
</protein>
<evidence type="ECO:0000259" key="1">
    <source>
        <dbReference type="Pfam" id="PF12680"/>
    </source>
</evidence>